<proteinExistence type="predicted"/>
<dbReference type="Gene3D" id="4.10.240.10">
    <property type="entry name" value="Zn(2)-C6 fungal-type DNA-binding domain"/>
    <property type="match status" value="1"/>
</dbReference>
<dbReference type="PANTHER" id="PTHR47424:SF3">
    <property type="entry name" value="REGULATORY PROTEIN GAL4"/>
    <property type="match status" value="1"/>
</dbReference>
<evidence type="ECO:0000256" key="1">
    <source>
        <dbReference type="ARBA" id="ARBA00023015"/>
    </source>
</evidence>
<dbReference type="GO" id="GO:0000981">
    <property type="term" value="F:DNA-binding transcription factor activity, RNA polymerase II-specific"/>
    <property type="evidence" value="ECO:0007669"/>
    <property type="project" value="InterPro"/>
</dbReference>
<dbReference type="InterPro" id="IPR036864">
    <property type="entry name" value="Zn2-C6_fun-type_DNA-bd_sf"/>
</dbReference>
<dbReference type="GO" id="GO:0003677">
    <property type="term" value="F:DNA binding"/>
    <property type="evidence" value="ECO:0007669"/>
    <property type="project" value="UniProtKB-KW"/>
</dbReference>
<evidence type="ECO:0000256" key="5">
    <source>
        <dbReference type="SAM" id="MobiDB-lite"/>
    </source>
</evidence>
<keyword evidence="4" id="KW-0539">Nucleus</keyword>
<keyword evidence="1" id="KW-0805">Transcription regulation</keyword>
<dbReference type="CDD" id="cd00067">
    <property type="entry name" value="GAL4"/>
    <property type="match status" value="1"/>
</dbReference>
<evidence type="ECO:0000259" key="6">
    <source>
        <dbReference type="PROSITE" id="PS50048"/>
    </source>
</evidence>
<evidence type="ECO:0000313" key="8">
    <source>
        <dbReference type="Proteomes" id="UP000242146"/>
    </source>
</evidence>
<dbReference type="EMBL" id="MCGT01000020">
    <property type="protein sequence ID" value="ORX51585.1"/>
    <property type="molecule type" value="Genomic_DNA"/>
</dbReference>
<gene>
    <name evidence="7" type="ORF">DM01DRAFT_1384329</name>
</gene>
<dbReference type="AlphaFoldDB" id="A0A1X2GDW8"/>
<organism evidence="7 8">
    <name type="scientific">Hesseltinella vesiculosa</name>
    <dbReference type="NCBI Taxonomy" id="101127"/>
    <lineage>
        <taxon>Eukaryota</taxon>
        <taxon>Fungi</taxon>
        <taxon>Fungi incertae sedis</taxon>
        <taxon>Mucoromycota</taxon>
        <taxon>Mucoromycotina</taxon>
        <taxon>Mucoromycetes</taxon>
        <taxon>Mucorales</taxon>
        <taxon>Cunninghamellaceae</taxon>
        <taxon>Hesseltinella</taxon>
    </lineage>
</organism>
<dbReference type="SUPFAM" id="SSF57701">
    <property type="entry name" value="Zn2/Cys6 DNA-binding domain"/>
    <property type="match status" value="1"/>
</dbReference>
<dbReference type="InterPro" id="IPR051127">
    <property type="entry name" value="Fungal_SecMet_Regulators"/>
</dbReference>
<comment type="caution">
    <text evidence="7">The sequence shown here is derived from an EMBL/GenBank/DDBJ whole genome shotgun (WGS) entry which is preliminary data.</text>
</comment>
<accession>A0A1X2GDW8</accession>
<dbReference type="STRING" id="101127.A0A1X2GDW8"/>
<evidence type="ECO:0000256" key="4">
    <source>
        <dbReference type="ARBA" id="ARBA00023242"/>
    </source>
</evidence>
<dbReference type="Proteomes" id="UP000242146">
    <property type="component" value="Unassembled WGS sequence"/>
</dbReference>
<dbReference type="GO" id="GO:0008270">
    <property type="term" value="F:zinc ion binding"/>
    <property type="evidence" value="ECO:0007669"/>
    <property type="project" value="InterPro"/>
</dbReference>
<dbReference type="OrthoDB" id="2262349at2759"/>
<dbReference type="Pfam" id="PF00172">
    <property type="entry name" value="Zn_clus"/>
    <property type="match status" value="1"/>
</dbReference>
<dbReference type="SMART" id="SM00066">
    <property type="entry name" value="GAL4"/>
    <property type="match status" value="1"/>
</dbReference>
<keyword evidence="2" id="KW-0238">DNA-binding</keyword>
<name>A0A1X2GDW8_9FUNG</name>
<dbReference type="InterPro" id="IPR001138">
    <property type="entry name" value="Zn2Cys6_DnaBD"/>
</dbReference>
<reference evidence="7 8" key="1">
    <citation type="submission" date="2016-07" db="EMBL/GenBank/DDBJ databases">
        <title>Pervasive Adenine N6-methylation of Active Genes in Fungi.</title>
        <authorList>
            <consortium name="DOE Joint Genome Institute"/>
            <person name="Mondo S.J."/>
            <person name="Dannebaum R.O."/>
            <person name="Kuo R.C."/>
            <person name="Labutti K."/>
            <person name="Haridas S."/>
            <person name="Kuo A."/>
            <person name="Salamov A."/>
            <person name="Ahrendt S.R."/>
            <person name="Lipzen A."/>
            <person name="Sullivan W."/>
            <person name="Andreopoulos W.B."/>
            <person name="Clum A."/>
            <person name="Lindquist E."/>
            <person name="Daum C."/>
            <person name="Ramamoorthy G.K."/>
            <person name="Gryganskyi A."/>
            <person name="Culley D."/>
            <person name="Magnuson J.K."/>
            <person name="James T.Y."/>
            <person name="O'Malley M.A."/>
            <person name="Stajich J.E."/>
            <person name="Spatafora J.W."/>
            <person name="Visel A."/>
            <person name="Grigoriev I.V."/>
        </authorList>
    </citation>
    <scope>NUCLEOTIDE SEQUENCE [LARGE SCALE GENOMIC DNA]</scope>
    <source>
        <strain evidence="7 8">NRRL 3301</strain>
    </source>
</reference>
<evidence type="ECO:0000313" key="7">
    <source>
        <dbReference type="EMBL" id="ORX51585.1"/>
    </source>
</evidence>
<dbReference type="PROSITE" id="PS00463">
    <property type="entry name" value="ZN2_CY6_FUNGAL_1"/>
    <property type="match status" value="1"/>
</dbReference>
<sequence>MAHHHRKKKPIEYFFVDINDPNYYKRIKVTRACLSCRKRKSKCDVGVPGTKACSNCTKHNKPCEFAKSEDKKTWMPMPESSVSTPLSMPLPTPPSEREFDDWIPPKHQQSTFSPILEMPPTVNNDFQAQAIQPSQYAFLDPTFPPPLFPNIDHAVPTNAFDLHVSPIVDSSLASPSTIEQPLYFVHLSSRHELK</sequence>
<keyword evidence="3" id="KW-0804">Transcription</keyword>
<evidence type="ECO:0000256" key="3">
    <source>
        <dbReference type="ARBA" id="ARBA00023163"/>
    </source>
</evidence>
<evidence type="ECO:0000256" key="2">
    <source>
        <dbReference type="ARBA" id="ARBA00023125"/>
    </source>
</evidence>
<dbReference type="PANTHER" id="PTHR47424">
    <property type="entry name" value="REGULATORY PROTEIN GAL4"/>
    <property type="match status" value="1"/>
</dbReference>
<keyword evidence="8" id="KW-1185">Reference proteome</keyword>
<protein>
    <recommendedName>
        <fullName evidence="6">Zn(2)-C6 fungal-type domain-containing protein</fullName>
    </recommendedName>
</protein>
<dbReference type="PROSITE" id="PS50048">
    <property type="entry name" value="ZN2_CY6_FUNGAL_2"/>
    <property type="match status" value="1"/>
</dbReference>
<feature type="domain" description="Zn(2)-C6 fungal-type" evidence="6">
    <location>
        <begin position="32"/>
        <end position="65"/>
    </location>
</feature>
<feature type="region of interest" description="Disordered" evidence="5">
    <location>
        <begin position="74"/>
        <end position="95"/>
    </location>
</feature>